<dbReference type="InterPro" id="IPR058533">
    <property type="entry name" value="Cation_efflux_TM"/>
</dbReference>
<dbReference type="GO" id="GO:0006829">
    <property type="term" value="P:zinc ion transport"/>
    <property type="evidence" value="ECO:0007669"/>
    <property type="project" value="InterPro"/>
</dbReference>
<gene>
    <name evidence="8" type="ORF">TELCIR_20072</name>
</gene>
<dbReference type="Proteomes" id="UP000230423">
    <property type="component" value="Unassembled WGS sequence"/>
</dbReference>
<feature type="transmembrane region" description="Helical" evidence="6">
    <location>
        <begin position="70"/>
        <end position="90"/>
    </location>
</feature>
<reference evidence="8 9" key="1">
    <citation type="submission" date="2015-09" db="EMBL/GenBank/DDBJ databases">
        <title>Draft genome of the parasitic nematode Teladorsagia circumcincta isolate WARC Sus (inbred).</title>
        <authorList>
            <person name="Mitreva M."/>
        </authorList>
    </citation>
    <scope>NUCLEOTIDE SEQUENCE [LARGE SCALE GENOMIC DNA]</scope>
    <source>
        <strain evidence="8 9">S</strain>
    </source>
</reference>
<dbReference type="Pfam" id="PF01545">
    <property type="entry name" value="Cation_efflux"/>
    <property type="match status" value="1"/>
</dbReference>
<evidence type="ECO:0000256" key="6">
    <source>
        <dbReference type="SAM" id="Phobius"/>
    </source>
</evidence>
<dbReference type="PANTHER" id="PTHR13414:SF9">
    <property type="entry name" value="PROTON-COUPLED ZINC ANTIPORTER SLC30A9, MITOCHONDRIAL"/>
    <property type="match status" value="1"/>
</dbReference>
<evidence type="ECO:0000313" key="8">
    <source>
        <dbReference type="EMBL" id="PIO58492.1"/>
    </source>
</evidence>
<keyword evidence="5 6" id="KW-0472">Membrane</keyword>
<feature type="domain" description="Cation efflux protein transmembrane" evidence="7">
    <location>
        <begin position="2"/>
        <end position="96"/>
    </location>
</feature>
<evidence type="ECO:0000256" key="3">
    <source>
        <dbReference type="ARBA" id="ARBA00022692"/>
    </source>
</evidence>
<name>A0A2G9TLY4_TELCI</name>
<evidence type="ECO:0000256" key="2">
    <source>
        <dbReference type="ARBA" id="ARBA00022448"/>
    </source>
</evidence>
<dbReference type="InterPro" id="IPR040177">
    <property type="entry name" value="SLC30A9"/>
</dbReference>
<evidence type="ECO:0000256" key="1">
    <source>
        <dbReference type="ARBA" id="ARBA00004141"/>
    </source>
</evidence>
<evidence type="ECO:0000256" key="4">
    <source>
        <dbReference type="ARBA" id="ARBA00022989"/>
    </source>
</evidence>
<keyword evidence="2" id="KW-0813">Transport</keyword>
<dbReference type="SUPFAM" id="SSF161111">
    <property type="entry name" value="Cation efflux protein transmembrane domain-like"/>
    <property type="match status" value="1"/>
</dbReference>
<evidence type="ECO:0000313" key="9">
    <source>
        <dbReference type="Proteomes" id="UP000230423"/>
    </source>
</evidence>
<dbReference type="OrthoDB" id="435980at2759"/>
<protein>
    <recommendedName>
        <fullName evidence="7">Cation efflux protein transmembrane domain-containing protein</fullName>
    </recommendedName>
</protein>
<comment type="subcellular location">
    <subcellularLocation>
        <location evidence="1">Membrane</location>
        <topology evidence="1">Multi-pass membrane protein</topology>
    </subcellularLocation>
</comment>
<sequence length="114" mass="12689">MDTCNQLILLMGIRYSARNPDNLFPYGYGNMRYVTSLISGCGIMAFGCGLSIYHGVSGLLHPAELEPLNYAYYALFMSFCFQGTSGLTAYREVNRKAKRAGLSILNYGWSPCFI</sequence>
<keyword evidence="3 6" id="KW-0812">Transmembrane</keyword>
<dbReference type="InterPro" id="IPR027469">
    <property type="entry name" value="Cation_efflux_TMD_sf"/>
</dbReference>
<dbReference type="EMBL" id="KZ360997">
    <property type="protein sequence ID" value="PIO58492.1"/>
    <property type="molecule type" value="Genomic_DNA"/>
</dbReference>
<evidence type="ECO:0000256" key="5">
    <source>
        <dbReference type="ARBA" id="ARBA00023136"/>
    </source>
</evidence>
<feature type="transmembrane region" description="Helical" evidence="6">
    <location>
        <begin position="33"/>
        <end position="55"/>
    </location>
</feature>
<organism evidence="8 9">
    <name type="scientific">Teladorsagia circumcincta</name>
    <name type="common">Brown stomach worm</name>
    <name type="synonym">Ostertagia circumcincta</name>
    <dbReference type="NCBI Taxonomy" id="45464"/>
    <lineage>
        <taxon>Eukaryota</taxon>
        <taxon>Metazoa</taxon>
        <taxon>Ecdysozoa</taxon>
        <taxon>Nematoda</taxon>
        <taxon>Chromadorea</taxon>
        <taxon>Rhabditida</taxon>
        <taxon>Rhabditina</taxon>
        <taxon>Rhabditomorpha</taxon>
        <taxon>Strongyloidea</taxon>
        <taxon>Trichostrongylidae</taxon>
        <taxon>Teladorsagia</taxon>
    </lineage>
</organism>
<dbReference type="GO" id="GO:0005783">
    <property type="term" value="C:endoplasmic reticulum"/>
    <property type="evidence" value="ECO:0007669"/>
    <property type="project" value="TreeGrafter"/>
</dbReference>
<dbReference type="GO" id="GO:0008324">
    <property type="term" value="F:monoatomic cation transmembrane transporter activity"/>
    <property type="evidence" value="ECO:0007669"/>
    <property type="project" value="InterPro"/>
</dbReference>
<proteinExistence type="predicted"/>
<keyword evidence="4 6" id="KW-1133">Transmembrane helix</keyword>
<evidence type="ECO:0000259" key="7">
    <source>
        <dbReference type="Pfam" id="PF01545"/>
    </source>
</evidence>
<dbReference type="GO" id="GO:0006882">
    <property type="term" value="P:intracellular zinc ion homeostasis"/>
    <property type="evidence" value="ECO:0007669"/>
    <property type="project" value="TreeGrafter"/>
</dbReference>
<keyword evidence="9" id="KW-1185">Reference proteome</keyword>
<dbReference type="Gene3D" id="1.20.1510.10">
    <property type="entry name" value="Cation efflux protein transmembrane domain"/>
    <property type="match status" value="1"/>
</dbReference>
<dbReference type="AlphaFoldDB" id="A0A2G9TLY4"/>
<dbReference type="PANTHER" id="PTHR13414">
    <property type="entry name" value="HUEL-CATION TRANSPORTER"/>
    <property type="match status" value="1"/>
</dbReference>
<accession>A0A2G9TLY4</accession>
<dbReference type="GO" id="GO:0016020">
    <property type="term" value="C:membrane"/>
    <property type="evidence" value="ECO:0007669"/>
    <property type="project" value="UniProtKB-SubCell"/>
</dbReference>